<dbReference type="PROSITE" id="PS50893">
    <property type="entry name" value="ABC_TRANSPORTER_2"/>
    <property type="match status" value="1"/>
</dbReference>
<dbReference type="AlphaFoldDB" id="A0A7X3MS06"/>
<comment type="function">
    <text evidence="6">Part of the ABC transporter complex HmuTUV involved in hemin import. Responsible for energy coupling to the transport system.</text>
</comment>
<dbReference type="InterPro" id="IPR003439">
    <property type="entry name" value="ABC_transporter-like_ATP-bd"/>
</dbReference>
<dbReference type="PANTHER" id="PTHR42794:SF1">
    <property type="entry name" value="HEMIN IMPORT ATP-BINDING PROTEIN HMUV"/>
    <property type="match status" value="1"/>
</dbReference>
<keyword evidence="4 8" id="KW-0067">ATP-binding</keyword>
<comment type="caution">
    <text evidence="8">The sequence shown here is derived from an EMBL/GenBank/DDBJ whole genome shotgun (WGS) entry which is preliminary data.</text>
</comment>
<evidence type="ECO:0000259" key="7">
    <source>
        <dbReference type="PROSITE" id="PS50893"/>
    </source>
</evidence>
<name>A0A7X3MS06_9HYPH</name>
<organism evidence="8 9">
    <name type="scientific">Microvirga makkahensis</name>
    <dbReference type="NCBI Taxonomy" id="1128670"/>
    <lineage>
        <taxon>Bacteria</taxon>
        <taxon>Pseudomonadati</taxon>
        <taxon>Pseudomonadota</taxon>
        <taxon>Alphaproteobacteria</taxon>
        <taxon>Hyphomicrobiales</taxon>
        <taxon>Methylobacteriaceae</taxon>
        <taxon>Microvirga</taxon>
    </lineage>
</organism>
<keyword evidence="9" id="KW-1185">Reference proteome</keyword>
<accession>A0A7X3MS06</accession>
<dbReference type="GO" id="GO:0005524">
    <property type="term" value="F:ATP binding"/>
    <property type="evidence" value="ECO:0007669"/>
    <property type="project" value="UniProtKB-KW"/>
</dbReference>
<keyword evidence="3" id="KW-0547">Nucleotide-binding</keyword>
<dbReference type="Gene3D" id="3.40.50.300">
    <property type="entry name" value="P-loop containing nucleotide triphosphate hydrolases"/>
    <property type="match status" value="1"/>
</dbReference>
<evidence type="ECO:0000256" key="2">
    <source>
        <dbReference type="ARBA" id="ARBA00022448"/>
    </source>
</evidence>
<dbReference type="FunFam" id="3.40.50.300:FF:000134">
    <property type="entry name" value="Iron-enterobactin ABC transporter ATP-binding protein"/>
    <property type="match status" value="1"/>
</dbReference>
<keyword evidence="5" id="KW-1278">Translocase</keyword>
<dbReference type="PROSITE" id="PS00211">
    <property type="entry name" value="ABC_TRANSPORTER_1"/>
    <property type="match status" value="1"/>
</dbReference>
<evidence type="ECO:0000256" key="3">
    <source>
        <dbReference type="ARBA" id="ARBA00022741"/>
    </source>
</evidence>
<evidence type="ECO:0000256" key="4">
    <source>
        <dbReference type="ARBA" id="ARBA00022840"/>
    </source>
</evidence>
<protein>
    <submittedName>
        <fullName evidence="8">ATP-binding cassette domain-containing protein</fullName>
    </submittedName>
</protein>
<proteinExistence type="inferred from homology"/>
<keyword evidence="2" id="KW-0813">Transport</keyword>
<dbReference type="SUPFAM" id="SSF52540">
    <property type="entry name" value="P-loop containing nucleoside triphosphate hydrolases"/>
    <property type="match status" value="1"/>
</dbReference>
<reference evidence="8 9" key="1">
    <citation type="submission" date="2019-12" db="EMBL/GenBank/DDBJ databases">
        <authorList>
            <person name="Yuan C.-G."/>
        </authorList>
    </citation>
    <scope>NUCLEOTIDE SEQUENCE [LARGE SCALE GENOMIC DNA]</scope>
    <source>
        <strain evidence="8 9">KCTC 23863</strain>
    </source>
</reference>
<evidence type="ECO:0000256" key="5">
    <source>
        <dbReference type="ARBA" id="ARBA00022967"/>
    </source>
</evidence>
<dbReference type="PANTHER" id="PTHR42794">
    <property type="entry name" value="HEMIN IMPORT ATP-BINDING PROTEIN HMUV"/>
    <property type="match status" value="1"/>
</dbReference>
<dbReference type="Proteomes" id="UP000436483">
    <property type="component" value="Unassembled WGS sequence"/>
</dbReference>
<dbReference type="RefSeq" id="WP_160884522.1">
    <property type="nucleotide sequence ID" value="NZ_WURB01000006.1"/>
</dbReference>
<dbReference type="EMBL" id="WURB01000006">
    <property type="protein sequence ID" value="MXQ11935.1"/>
    <property type="molecule type" value="Genomic_DNA"/>
</dbReference>
<dbReference type="OrthoDB" id="9810077at2"/>
<evidence type="ECO:0000256" key="6">
    <source>
        <dbReference type="ARBA" id="ARBA00037066"/>
    </source>
</evidence>
<dbReference type="InterPro" id="IPR027417">
    <property type="entry name" value="P-loop_NTPase"/>
</dbReference>
<dbReference type="InterPro" id="IPR017871">
    <property type="entry name" value="ABC_transporter-like_CS"/>
</dbReference>
<reference evidence="8 9" key="2">
    <citation type="submission" date="2020-01" db="EMBL/GenBank/DDBJ databases">
        <title>Microvirga sp. nov., an arsenate reduction bacterium isolated from Tibet hotspring sediments.</title>
        <authorList>
            <person name="Xian W.-D."/>
            <person name="Li W.-J."/>
        </authorList>
    </citation>
    <scope>NUCLEOTIDE SEQUENCE [LARGE SCALE GENOMIC DNA]</scope>
    <source>
        <strain evidence="8 9">KCTC 23863</strain>
    </source>
</reference>
<evidence type="ECO:0000313" key="8">
    <source>
        <dbReference type="EMBL" id="MXQ11935.1"/>
    </source>
</evidence>
<evidence type="ECO:0000256" key="1">
    <source>
        <dbReference type="ARBA" id="ARBA00005417"/>
    </source>
</evidence>
<dbReference type="Pfam" id="PF00005">
    <property type="entry name" value="ABC_tran"/>
    <property type="match status" value="1"/>
</dbReference>
<dbReference type="InterPro" id="IPR003593">
    <property type="entry name" value="AAA+_ATPase"/>
</dbReference>
<feature type="domain" description="ABC transporter" evidence="7">
    <location>
        <begin position="4"/>
        <end position="239"/>
    </location>
</feature>
<dbReference type="GO" id="GO:0016887">
    <property type="term" value="F:ATP hydrolysis activity"/>
    <property type="evidence" value="ECO:0007669"/>
    <property type="project" value="InterPro"/>
</dbReference>
<dbReference type="CDD" id="cd03214">
    <property type="entry name" value="ABC_Iron-Siderophores_B12_Hemin"/>
    <property type="match status" value="1"/>
</dbReference>
<gene>
    <name evidence="8" type="ORF">GR328_10770</name>
</gene>
<sequence length="265" mass="27613">MTELSARGLSVDLGRRHALSGVDLTLRPGRLTVIVGPNGAGKTTLMRALAGLLAPAGGQVTLDGRPVTRIASAERARSIAYLPQGGSVAWPLPVFEVVALGRLPHGEKPDSLPPPGREAVSAAIHAVGLEGFGARAATDLSGGERARVLLARALATQAPVLLADEPVAALDPRHQLVVLEVLRRQARAGRTVAAIMHDLTLAARFADEMILLNRGRIAVSGRPETVLTEAELAAHFGIQAHVSQDGGRLVVVADRPLPEPGQDAV</sequence>
<dbReference type="SMART" id="SM00382">
    <property type="entry name" value="AAA"/>
    <property type="match status" value="1"/>
</dbReference>
<comment type="similarity">
    <text evidence="1">Belongs to the ABC transporter superfamily.</text>
</comment>
<evidence type="ECO:0000313" key="9">
    <source>
        <dbReference type="Proteomes" id="UP000436483"/>
    </source>
</evidence>